<feature type="compositionally biased region" description="Acidic residues" evidence="7">
    <location>
        <begin position="713"/>
        <end position="725"/>
    </location>
</feature>
<reference evidence="10" key="2">
    <citation type="submission" date="2021-01" db="UniProtKB">
        <authorList>
            <consortium name="EnsemblMetazoa"/>
        </authorList>
    </citation>
    <scope>IDENTIFICATION</scope>
</reference>
<protein>
    <recommendedName>
        <fullName evidence="12">Modulator of non-genomic activity of estrogen receptor</fullName>
    </recommendedName>
</protein>
<dbReference type="GeneID" id="100890645"/>
<organism evidence="10 11">
    <name type="scientific">Strongylocentrotus purpuratus</name>
    <name type="common">Purple sea urchin</name>
    <dbReference type="NCBI Taxonomy" id="7668"/>
    <lineage>
        <taxon>Eukaryota</taxon>
        <taxon>Metazoa</taxon>
        <taxon>Echinodermata</taxon>
        <taxon>Eleutherozoa</taxon>
        <taxon>Echinozoa</taxon>
        <taxon>Echinoidea</taxon>
        <taxon>Euechinoidea</taxon>
        <taxon>Echinacea</taxon>
        <taxon>Camarodonta</taxon>
        <taxon>Echinidea</taxon>
        <taxon>Strongylocentrotidae</taxon>
        <taxon>Strongylocentrotus</taxon>
    </lineage>
</organism>
<dbReference type="AlphaFoldDB" id="A0A7M7NL82"/>
<evidence type="ECO:0000256" key="5">
    <source>
        <dbReference type="ARBA" id="ARBA00022737"/>
    </source>
</evidence>
<evidence type="ECO:0008006" key="12">
    <source>
        <dbReference type="Google" id="ProtNLM"/>
    </source>
</evidence>
<dbReference type="EnsemblMetazoa" id="XM_030982309">
    <property type="protein sequence ID" value="XP_030838169"/>
    <property type="gene ID" value="LOC100890645"/>
</dbReference>
<dbReference type="RefSeq" id="XP_030838169.1">
    <property type="nucleotide sequence ID" value="XM_030982309.1"/>
</dbReference>
<evidence type="ECO:0000313" key="10">
    <source>
        <dbReference type="EnsemblMetazoa" id="XP_030838169"/>
    </source>
</evidence>
<evidence type="ECO:0000259" key="9">
    <source>
        <dbReference type="Pfam" id="PF08167"/>
    </source>
</evidence>
<evidence type="ECO:0000256" key="7">
    <source>
        <dbReference type="SAM" id="MobiDB-lite"/>
    </source>
</evidence>
<dbReference type="InterPro" id="IPR016024">
    <property type="entry name" value="ARM-type_fold"/>
</dbReference>
<feature type="domain" description="Pre-rRNA-processing protein RIX1 N-terminal" evidence="9">
    <location>
        <begin position="26"/>
        <end position="202"/>
    </location>
</feature>
<evidence type="ECO:0000313" key="11">
    <source>
        <dbReference type="Proteomes" id="UP000007110"/>
    </source>
</evidence>
<accession>A0A7M7NL82</accession>
<sequence>MLAGAVEMEHRLIENASKLLQQNVHQATSKQASKLLARQSTENSVDNLIFSGKRSGTLHDWISQVNVNLSTSASRLEGLVVLRAIVQQCSQETFSECCVTWVRLLINIFQPHQTPSIVEITSGILVDILRIASRSNEISRDLAINHIPGLLGTLLNAESEEWLVPSLRLLSVCMECFPGPCGAISYKLEAMVTPHLDSTYPDIQKLSQRCYPLLARLGGGGSGGIKYTEAFKHYTMTILYTLQTQLAVLYADCSTEPEPTPEEGIEPISLSLAPTEEPMRTLHLTNQLKSLSNCLQIMLRNEFPAKASIPVKSTLEYISSALEVTGKTLGDHVTSESSMLAIVLPRIHQTTLQLLKALIESCCMNHYNHQINQIFLRMLGGTHSQDQVKPFRNLRAEIYRTIVMWLKTAGVSSGFATLVGEKLIHQCIQDATPPTSATKLASGVQAKSDKKGGKVKVKGQSAHITDLSSGGQQTDQYFDRVLCLTALQALRQLMLTSGVKLKANLHQDVYKFVIPLLTKIQSCDTSNMPSPYTCCDCRRELYGILLAGVLVPHPQAPSPLNLAVAIFKEGKNDKSIEVSSACCEAAVICDVIIHPRRPPIPCAKPQVPLTSMSLQAPLTSALSLSQTPEGQVVLVMETEDSGNATLSSAKKDSVLTQCEVHIVTLSPNANVQAASDELSHGSSQDQDTSHTVHDSGSTDEAGVFKSSAARKDDDEEEEEEEEEEKDDGKESDEGNEMEGMKAETMEESPGSSSRKRKHNTRANQQAKKPATEEVKSMLSEFIDAPPDSE</sequence>
<name>A0A7M7NL82_STRPU</name>
<comment type="similarity">
    <text evidence="3">Belongs to the RIX1/PELP1 family.</text>
</comment>
<dbReference type="KEGG" id="spu:100890645"/>
<evidence type="ECO:0000256" key="6">
    <source>
        <dbReference type="ARBA" id="ARBA00023242"/>
    </source>
</evidence>
<dbReference type="OMA" id="DSCGQDM"/>
<keyword evidence="4" id="KW-0963">Cytoplasm</keyword>
<dbReference type="GO" id="GO:0005737">
    <property type="term" value="C:cytoplasm"/>
    <property type="evidence" value="ECO:0007669"/>
    <property type="project" value="UniProtKB-SubCell"/>
</dbReference>
<evidence type="ECO:0000256" key="1">
    <source>
        <dbReference type="ARBA" id="ARBA00004123"/>
    </source>
</evidence>
<dbReference type="GO" id="GO:0006364">
    <property type="term" value="P:rRNA processing"/>
    <property type="evidence" value="ECO:0000318"/>
    <property type="project" value="GO_Central"/>
</dbReference>
<dbReference type="GO" id="GO:0005634">
    <property type="term" value="C:nucleus"/>
    <property type="evidence" value="ECO:0000318"/>
    <property type="project" value="GO_Central"/>
</dbReference>
<feature type="domain" description="PELP1 middle" evidence="8">
    <location>
        <begin position="531"/>
        <end position="599"/>
    </location>
</feature>
<dbReference type="CTD" id="27043"/>
<evidence type="ECO:0000256" key="2">
    <source>
        <dbReference type="ARBA" id="ARBA00004496"/>
    </source>
</evidence>
<dbReference type="InParanoid" id="A0A7M7NL82"/>
<dbReference type="InterPro" id="IPR012583">
    <property type="entry name" value="RIX1_N"/>
</dbReference>
<evidence type="ECO:0000256" key="3">
    <source>
        <dbReference type="ARBA" id="ARBA00010511"/>
    </source>
</evidence>
<dbReference type="Proteomes" id="UP000007110">
    <property type="component" value="Unassembled WGS sequence"/>
</dbReference>
<feature type="compositionally biased region" description="Basic and acidic residues" evidence="7">
    <location>
        <begin position="726"/>
        <end position="744"/>
    </location>
</feature>
<feature type="region of interest" description="Disordered" evidence="7">
    <location>
        <begin position="673"/>
        <end position="789"/>
    </location>
</feature>
<dbReference type="PANTHER" id="PTHR34105:SF1">
    <property type="entry name" value="PROLINE-, GLUTAMIC ACID- AND LEUCINE-RICH PROTEIN 1"/>
    <property type="match status" value="1"/>
</dbReference>
<evidence type="ECO:0000259" key="8">
    <source>
        <dbReference type="Pfam" id="PF08166"/>
    </source>
</evidence>
<keyword evidence="11" id="KW-1185">Reference proteome</keyword>
<comment type="subcellular location">
    <subcellularLocation>
        <location evidence="2">Cytoplasm</location>
    </subcellularLocation>
    <subcellularLocation>
        <location evidence="1">Nucleus</location>
    </subcellularLocation>
</comment>
<dbReference type="SUPFAM" id="SSF48371">
    <property type="entry name" value="ARM repeat"/>
    <property type="match status" value="1"/>
</dbReference>
<proteinExistence type="inferred from homology"/>
<dbReference type="InterPro" id="IPR012980">
    <property type="entry name" value="PELP1_middle"/>
</dbReference>
<dbReference type="Pfam" id="PF08166">
    <property type="entry name" value="PELP1_HEAT"/>
    <property type="match status" value="1"/>
</dbReference>
<dbReference type="OrthoDB" id="20900at2759"/>
<keyword evidence="6" id="KW-0539">Nucleus</keyword>
<keyword evidence="5" id="KW-0677">Repeat</keyword>
<dbReference type="Pfam" id="PF08167">
    <property type="entry name" value="RIX1"/>
    <property type="match status" value="1"/>
</dbReference>
<dbReference type="PANTHER" id="PTHR34105">
    <property type="entry name" value="PROLINE-, GLUTAMIC ACID- AND LEUCINE-RICH PROTEIN 1"/>
    <property type="match status" value="1"/>
</dbReference>
<reference evidence="11" key="1">
    <citation type="submission" date="2015-02" db="EMBL/GenBank/DDBJ databases">
        <title>Genome sequencing for Strongylocentrotus purpuratus.</title>
        <authorList>
            <person name="Murali S."/>
            <person name="Liu Y."/>
            <person name="Vee V."/>
            <person name="English A."/>
            <person name="Wang M."/>
            <person name="Skinner E."/>
            <person name="Han Y."/>
            <person name="Muzny D.M."/>
            <person name="Worley K.C."/>
            <person name="Gibbs R.A."/>
        </authorList>
    </citation>
    <scope>NUCLEOTIDE SEQUENCE</scope>
</reference>
<evidence type="ECO:0000256" key="4">
    <source>
        <dbReference type="ARBA" id="ARBA00022490"/>
    </source>
</evidence>